<feature type="compositionally biased region" description="Low complexity" evidence="1">
    <location>
        <begin position="20"/>
        <end position="30"/>
    </location>
</feature>
<feature type="region of interest" description="Disordered" evidence="1">
    <location>
        <begin position="1"/>
        <end position="47"/>
    </location>
</feature>
<dbReference type="PANTHER" id="PTHR43828:SF5">
    <property type="entry name" value="TRANSCRIPTIONAL REPRESSOR XBP1"/>
    <property type="match status" value="1"/>
</dbReference>
<dbReference type="InterPro" id="IPR036887">
    <property type="entry name" value="HTH_APSES_sf"/>
</dbReference>
<proteinExistence type="predicted"/>
<dbReference type="InterPro" id="IPR003163">
    <property type="entry name" value="Tscrpt_reg_HTH_APSES-type"/>
</dbReference>
<dbReference type="InterPro" id="IPR051642">
    <property type="entry name" value="SWI6-like"/>
</dbReference>
<sequence length="568" mass="61968">MLSLSHLLNPAPDGPTTSYVPASPVSASPATSLVDEQTSKGTASASHTSTGLRAAVSCGASESNARGTVNFGPFEDLNEEALTQVKRFCVSPLGRIRSCCRHIPYNSGKKDFYEKTGRESFEVFQYTFRLPDDNSEYTIMWDYNVGLVRMTPFFKCCKYSKTTPAKMLNQNTGLRDITHSITGGSIMAQGYWMPYSCARAVCATFCYHIAGALIPIFGPTFPSECLPPNSSNYGRMVIDHSIIVEATREAEMFRRAHTSRLPSGLRAIGSPRSRPQEGRSLRMPEQYGSGGPYRRPLRHSRAWGTDRPYETDAENDTPSGSEPLPTLFGPPPCPFSPRSSFRVPAKASGWTAVNHQHRHQQEHHRLPTLQTNLSGEEPSDYPGAHPWLSAVPRSGLPRASPLSPQGGHVQEHRAAPTSAFVKSSHEDVNDVKAASPYDEQYDGGDSMVDGSEPATPSSASPTTAPALAPILFSPPPSRREAGSLQGEIWGADFLPKPSLRDSDSTVRHARTDNGRARVNSEKDAAIMLLNLSMVGNEKDKKRKQGHGPLLTPEPAETQRAKRHRAAST</sequence>
<dbReference type="SUPFAM" id="SSF54616">
    <property type="entry name" value="DNA-binding domain of Mlu1-box binding protein MBP1"/>
    <property type="match status" value="1"/>
</dbReference>
<dbReference type="PANTHER" id="PTHR43828">
    <property type="entry name" value="ASPARAGINASE"/>
    <property type="match status" value="1"/>
</dbReference>
<evidence type="ECO:0000313" key="3">
    <source>
        <dbReference type="EMBL" id="KAL1871031.1"/>
    </source>
</evidence>
<feature type="region of interest" description="Disordered" evidence="1">
    <location>
        <begin position="356"/>
        <end position="517"/>
    </location>
</feature>
<dbReference type="EMBL" id="JAZHXJ010000164">
    <property type="protein sequence ID" value="KAL1871031.1"/>
    <property type="molecule type" value="Genomic_DNA"/>
</dbReference>
<reference evidence="3 4" key="1">
    <citation type="journal article" date="2024" name="Commun. Biol.">
        <title>Comparative genomic analysis of thermophilic fungi reveals convergent evolutionary adaptations and gene losses.</title>
        <authorList>
            <person name="Steindorff A.S."/>
            <person name="Aguilar-Pontes M.V."/>
            <person name="Robinson A.J."/>
            <person name="Andreopoulos B."/>
            <person name="LaButti K."/>
            <person name="Kuo A."/>
            <person name="Mondo S."/>
            <person name="Riley R."/>
            <person name="Otillar R."/>
            <person name="Haridas S."/>
            <person name="Lipzen A."/>
            <person name="Grimwood J."/>
            <person name="Schmutz J."/>
            <person name="Clum A."/>
            <person name="Reid I.D."/>
            <person name="Moisan M.C."/>
            <person name="Butler G."/>
            <person name="Nguyen T.T.M."/>
            <person name="Dewar K."/>
            <person name="Conant G."/>
            <person name="Drula E."/>
            <person name="Henrissat B."/>
            <person name="Hansel C."/>
            <person name="Singer S."/>
            <person name="Hutchinson M.I."/>
            <person name="de Vries R.P."/>
            <person name="Natvig D.O."/>
            <person name="Powell A.J."/>
            <person name="Tsang A."/>
            <person name="Grigoriev I.V."/>
        </authorList>
    </citation>
    <scope>NUCLEOTIDE SEQUENCE [LARGE SCALE GENOMIC DNA]</scope>
    <source>
        <strain evidence="3 4">ATCC 24622</strain>
    </source>
</reference>
<evidence type="ECO:0000259" key="2">
    <source>
        <dbReference type="PROSITE" id="PS51299"/>
    </source>
</evidence>
<evidence type="ECO:0000256" key="1">
    <source>
        <dbReference type="SAM" id="MobiDB-lite"/>
    </source>
</evidence>
<feature type="compositionally biased region" description="Polar residues" evidence="1">
    <location>
        <begin position="34"/>
        <end position="47"/>
    </location>
</feature>
<feature type="region of interest" description="Disordered" evidence="1">
    <location>
        <begin position="535"/>
        <end position="568"/>
    </location>
</feature>
<dbReference type="PROSITE" id="PS51299">
    <property type="entry name" value="HTH_APSES"/>
    <property type="match status" value="1"/>
</dbReference>
<name>A0ABR3X5M9_9PEZI</name>
<comment type="caution">
    <text evidence="3">The sequence shown here is derived from an EMBL/GenBank/DDBJ whole genome shotgun (WGS) entry which is preliminary data.</text>
</comment>
<organism evidence="3 4">
    <name type="scientific">Phialemonium thermophilum</name>
    <dbReference type="NCBI Taxonomy" id="223376"/>
    <lineage>
        <taxon>Eukaryota</taxon>
        <taxon>Fungi</taxon>
        <taxon>Dikarya</taxon>
        <taxon>Ascomycota</taxon>
        <taxon>Pezizomycotina</taxon>
        <taxon>Sordariomycetes</taxon>
        <taxon>Sordariomycetidae</taxon>
        <taxon>Cephalothecales</taxon>
        <taxon>Cephalothecaceae</taxon>
        <taxon>Phialemonium</taxon>
    </lineage>
</organism>
<accession>A0ABR3X5M9</accession>
<feature type="region of interest" description="Disordered" evidence="1">
    <location>
        <begin position="261"/>
        <end position="330"/>
    </location>
</feature>
<feature type="compositionally biased region" description="Basic and acidic residues" evidence="1">
    <location>
        <begin position="498"/>
        <end position="517"/>
    </location>
</feature>
<dbReference type="Proteomes" id="UP001586593">
    <property type="component" value="Unassembled WGS sequence"/>
</dbReference>
<protein>
    <recommendedName>
        <fullName evidence="2">HTH APSES-type domain-containing protein</fullName>
    </recommendedName>
</protein>
<gene>
    <name evidence="3" type="ORF">VTK73DRAFT_2340</name>
</gene>
<feature type="domain" description="HTH APSES-type" evidence="2">
    <location>
        <begin position="110"/>
        <end position="228"/>
    </location>
</feature>
<dbReference type="Gene3D" id="3.10.260.10">
    <property type="entry name" value="Transcription regulator HTH, APSES-type DNA-binding domain"/>
    <property type="match status" value="1"/>
</dbReference>
<evidence type="ECO:0000313" key="4">
    <source>
        <dbReference type="Proteomes" id="UP001586593"/>
    </source>
</evidence>
<feature type="compositionally biased region" description="Low complexity" evidence="1">
    <location>
        <begin position="453"/>
        <end position="469"/>
    </location>
</feature>
<keyword evidence="4" id="KW-1185">Reference proteome</keyword>